<feature type="compositionally biased region" description="Basic and acidic residues" evidence="1">
    <location>
        <begin position="573"/>
        <end position="592"/>
    </location>
</feature>
<evidence type="ECO:0000256" key="3">
    <source>
        <dbReference type="SAM" id="SignalP"/>
    </source>
</evidence>
<feature type="compositionally biased region" description="Polar residues" evidence="1">
    <location>
        <begin position="288"/>
        <end position="298"/>
    </location>
</feature>
<feature type="compositionally biased region" description="Low complexity" evidence="1">
    <location>
        <begin position="671"/>
        <end position="698"/>
    </location>
</feature>
<evidence type="ECO:0000313" key="4">
    <source>
        <dbReference type="EMBL" id="OCF54964.1"/>
    </source>
</evidence>
<dbReference type="EMBL" id="KI669468">
    <property type="protein sequence ID" value="OCF54964.1"/>
    <property type="molecule type" value="Genomic_DNA"/>
</dbReference>
<name>A0A1B9IHV3_9TREE</name>
<feature type="signal peptide" evidence="3">
    <location>
        <begin position="1"/>
        <end position="21"/>
    </location>
</feature>
<evidence type="ECO:0000313" key="5">
    <source>
        <dbReference type="Proteomes" id="UP000092583"/>
    </source>
</evidence>
<sequence>MVPTAVALLLFSLTIPFLTSATPLRPIKRQGLFPPSSDNSTSENNQPTSGNDSGGGGGIALEIIIPIIVILVAAIICVGLVHFRSKLPKLFKSLTFSLPSSSTAALQPISTRDSLPRTVTADQLSGTNTPLTGGNASSINNGSTPTTNITAAERRARRARERERNVRRTESGRSVKTLPVYSKEAGDEELVLVRMVHSDDMLTDSPNFLSVYRQRSQSSFSSGSYSDEELHPEEGPEGDVEGGLLPSHRRSTSMRSNRTVRDHEDVDNRDNGLSPVGETHEEIGPDTRTPSLSPSDQHQPLPETPSPETPQRSESLVRRESLARRSWGLTPTYLEAMSAPLVYASSDPTTANQDVPPPRNLRTRTSSTFRGLLSRAGFTQNAPPPSSAQMMEIRNDRNRTRNGESSTSLLLQPTTSRASSSFAFGRSRSPSTASTPWESTNSLLISSPLPNTAMRASFDSTTLPRAGLSEDQMKFLASKEAINVVGKKIDDVPEYKRRRRSRTRGEGLSVDEGVGGRRRASSASSDVRLDDGEGEGDRLPSWEMSENTRRNQEAYERRNLNRPPSGEIEDERLDPLERTGHSEIRTENDQRGPDTTTNRNDNEHELETNEMINDNYQIDLPNEPQSTISRNNEFENTQILKQKPIPAPIKVGQPDDNQDEIEDSASPNTFMTAPRTPMTSTPTATVTTSTWTLTATPRLEVEPPTPVVSTPPPSLTR</sequence>
<dbReference type="AlphaFoldDB" id="A0A1B9IHV3"/>
<protein>
    <submittedName>
        <fullName evidence="4">Uncharacterized protein</fullName>
    </submittedName>
</protein>
<keyword evidence="2" id="KW-0812">Transmembrane</keyword>
<evidence type="ECO:0000256" key="1">
    <source>
        <dbReference type="SAM" id="MobiDB-lite"/>
    </source>
</evidence>
<feature type="region of interest" description="Disordered" evidence="1">
    <location>
        <begin position="647"/>
        <end position="717"/>
    </location>
</feature>
<feature type="region of interest" description="Disordered" evidence="1">
    <location>
        <begin position="29"/>
        <end position="53"/>
    </location>
</feature>
<proteinExistence type="predicted"/>
<feature type="region of interest" description="Disordered" evidence="1">
    <location>
        <begin position="122"/>
        <end position="180"/>
    </location>
</feature>
<feature type="compositionally biased region" description="Pro residues" evidence="1">
    <location>
        <begin position="703"/>
        <end position="717"/>
    </location>
</feature>
<feature type="compositionally biased region" description="Polar residues" evidence="1">
    <location>
        <begin position="36"/>
        <end position="51"/>
    </location>
</feature>
<dbReference type="Proteomes" id="UP000092583">
    <property type="component" value="Unassembled WGS sequence"/>
</dbReference>
<gene>
    <name evidence="4" type="ORF">L486_07620</name>
</gene>
<dbReference type="STRING" id="1331196.A0A1B9IHV3"/>
<reference evidence="5" key="2">
    <citation type="submission" date="2013-12" db="EMBL/GenBank/DDBJ databases">
        <title>Evolution of pathogenesis and genome organization in the Tremellales.</title>
        <authorList>
            <person name="Cuomo C."/>
            <person name="Litvintseva A."/>
            <person name="Heitman J."/>
            <person name="Chen Y."/>
            <person name="Sun S."/>
            <person name="Springer D."/>
            <person name="Dromer F."/>
            <person name="Young S."/>
            <person name="Zeng Q."/>
            <person name="Chapman S."/>
            <person name="Gujja S."/>
            <person name="Saif S."/>
            <person name="Birren B."/>
        </authorList>
    </citation>
    <scope>NUCLEOTIDE SEQUENCE [LARGE SCALE GENOMIC DNA]</scope>
    <source>
        <strain evidence="5">CBS 10435</strain>
    </source>
</reference>
<dbReference type="OrthoDB" id="2804493at2759"/>
<feature type="compositionally biased region" description="Basic and acidic residues" evidence="1">
    <location>
        <begin position="527"/>
        <end position="559"/>
    </location>
</feature>
<keyword evidence="2" id="KW-0472">Membrane</keyword>
<feature type="region of interest" description="Disordered" evidence="1">
    <location>
        <begin position="219"/>
        <end position="319"/>
    </location>
</feature>
<evidence type="ECO:0000256" key="2">
    <source>
        <dbReference type="SAM" id="Phobius"/>
    </source>
</evidence>
<feature type="region of interest" description="Disordered" evidence="1">
    <location>
        <begin position="398"/>
        <end position="440"/>
    </location>
</feature>
<feature type="compositionally biased region" description="Basic and acidic residues" evidence="1">
    <location>
        <begin position="160"/>
        <end position="173"/>
    </location>
</feature>
<feature type="chain" id="PRO_5008628632" evidence="3">
    <location>
        <begin position="22"/>
        <end position="717"/>
    </location>
</feature>
<feature type="region of interest" description="Disordered" evidence="1">
    <location>
        <begin position="495"/>
        <end position="606"/>
    </location>
</feature>
<keyword evidence="3" id="KW-0732">Signal</keyword>
<feature type="compositionally biased region" description="Low complexity" evidence="1">
    <location>
        <begin position="405"/>
        <end position="431"/>
    </location>
</feature>
<keyword evidence="2" id="KW-1133">Transmembrane helix</keyword>
<feature type="compositionally biased region" description="Basic and acidic residues" evidence="1">
    <location>
        <begin position="259"/>
        <end position="270"/>
    </location>
</feature>
<feature type="transmembrane region" description="Helical" evidence="2">
    <location>
        <begin position="63"/>
        <end position="83"/>
    </location>
</feature>
<reference evidence="4 5" key="1">
    <citation type="submission" date="2013-07" db="EMBL/GenBank/DDBJ databases">
        <title>The Genome Sequence of Kwoniella mangroviensis CBS10435.</title>
        <authorList>
            <consortium name="The Broad Institute Genome Sequencing Platform"/>
            <person name="Cuomo C."/>
            <person name="Litvintseva A."/>
            <person name="Chen Y."/>
            <person name="Heitman J."/>
            <person name="Sun S."/>
            <person name="Springer D."/>
            <person name="Dromer F."/>
            <person name="Young S.K."/>
            <person name="Zeng Q."/>
            <person name="Gargeya S."/>
            <person name="Fitzgerald M."/>
            <person name="Abouelleil A."/>
            <person name="Alvarado L."/>
            <person name="Berlin A.M."/>
            <person name="Chapman S.B."/>
            <person name="Dewar J."/>
            <person name="Goldberg J."/>
            <person name="Griggs A."/>
            <person name="Gujja S."/>
            <person name="Hansen M."/>
            <person name="Howarth C."/>
            <person name="Imamovic A."/>
            <person name="Larimer J."/>
            <person name="McCowan C."/>
            <person name="Murphy C."/>
            <person name="Pearson M."/>
            <person name="Priest M."/>
            <person name="Roberts A."/>
            <person name="Saif S."/>
            <person name="Shea T."/>
            <person name="Sykes S."/>
            <person name="Wortman J."/>
            <person name="Nusbaum C."/>
            <person name="Birren B."/>
        </authorList>
    </citation>
    <scope>NUCLEOTIDE SEQUENCE [LARGE SCALE GENOMIC DNA]</scope>
    <source>
        <strain evidence="4 5">CBS 10435</strain>
    </source>
</reference>
<organism evidence="4 5">
    <name type="scientific">Kwoniella mangroviensis CBS 10435</name>
    <dbReference type="NCBI Taxonomy" id="1331196"/>
    <lineage>
        <taxon>Eukaryota</taxon>
        <taxon>Fungi</taxon>
        <taxon>Dikarya</taxon>
        <taxon>Basidiomycota</taxon>
        <taxon>Agaricomycotina</taxon>
        <taxon>Tremellomycetes</taxon>
        <taxon>Tremellales</taxon>
        <taxon>Cryptococcaceae</taxon>
        <taxon>Kwoniella</taxon>
    </lineage>
</organism>
<feature type="region of interest" description="Disordered" evidence="1">
    <location>
        <begin position="345"/>
        <end position="364"/>
    </location>
</feature>
<feature type="compositionally biased region" description="Polar residues" evidence="1">
    <location>
        <begin position="122"/>
        <end position="145"/>
    </location>
</feature>
<keyword evidence="5" id="KW-1185">Reference proteome</keyword>
<accession>A0A1B9IHV3</accession>